<sequence length="271" mass="29968">MQRWTESRVISKEGGLRVLAHQRVRRMRPDRHQLIGHGGSPSHSVEDYWWYVARSRLLETALSSYAASSRLTLDLGSADGPSAQWIRQGAAHVASLDIDPRGLGSEGVCGSAMALPFGDETFDVVSAFDVIEHCEPESVALAEVARVIRPGGAFLMAVPAYQWAWSDHDVANGHHRRYTRKRAAAAVTAAGFTVDRTTHAFAAVFPFFAAERLVRRVRGDRTEAQDIAEIPSVPPVLNTVLRHLCRLDERILRRRDLPFGSSVFVAAHKPT</sequence>
<gene>
    <name evidence="2" type="ORF">BN10_530003</name>
</gene>
<dbReference type="EMBL" id="CAIZ01000123">
    <property type="protein sequence ID" value="CCH70187.1"/>
    <property type="molecule type" value="Genomic_DNA"/>
</dbReference>
<dbReference type="Pfam" id="PF08241">
    <property type="entry name" value="Methyltransf_11"/>
    <property type="match status" value="1"/>
</dbReference>
<name>N0E037_9MICO</name>
<dbReference type="AlphaFoldDB" id="N0E037"/>
<dbReference type="GO" id="GO:0008757">
    <property type="term" value="F:S-adenosylmethionine-dependent methyltransferase activity"/>
    <property type="evidence" value="ECO:0007669"/>
    <property type="project" value="InterPro"/>
</dbReference>
<organism evidence="2 3">
    <name type="scientific">Phycicoccus elongatus Lp2</name>
    <dbReference type="NCBI Taxonomy" id="1193181"/>
    <lineage>
        <taxon>Bacteria</taxon>
        <taxon>Bacillati</taxon>
        <taxon>Actinomycetota</taxon>
        <taxon>Actinomycetes</taxon>
        <taxon>Micrococcales</taxon>
        <taxon>Intrasporangiaceae</taxon>
        <taxon>Phycicoccus</taxon>
    </lineage>
</organism>
<reference evidence="2 3" key="1">
    <citation type="journal article" date="2013" name="ISME J.">
        <title>A metabolic model for members of the genus Tetrasphaera involved in enhanced biological phosphorus removal.</title>
        <authorList>
            <person name="Kristiansen R."/>
            <person name="Nguyen H.T.T."/>
            <person name="Saunders A.M."/>
            <person name="Nielsen J.L."/>
            <person name="Wimmer R."/>
            <person name="Le V.Q."/>
            <person name="McIlroy S.J."/>
            <person name="Petrovski S."/>
            <person name="Seviour R.J."/>
            <person name="Calteau A."/>
            <person name="Nielsen K.L."/>
            <person name="Nielsen P.H."/>
        </authorList>
    </citation>
    <scope>NUCLEOTIDE SEQUENCE [LARGE SCALE GENOMIC DNA]</scope>
    <source>
        <strain evidence="2 3">Lp2</strain>
    </source>
</reference>
<feature type="domain" description="Methyltransferase type 11" evidence="1">
    <location>
        <begin position="73"/>
        <end position="155"/>
    </location>
</feature>
<comment type="caution">
    <text evidence="2">The sequence shown here is derived from an EMBL/GenBank/DDBJ whole genome shotgun (WGS) entry which is preliminary data.</text>
</comment>
<dbReference type="Gene3D" id="3.40.50.150">
    <property type="entry name" value="Vaccinia Virus protein VP39"/>
    <property type="match status" value="1"/>
</dbReference>
<dbReference type="STRING" id="1193181.BN10_530003"/>
<dbReference type="HOGENOM" id="CLU_082726_0_1_11"/>
<dbReference type="CDD" id="cd02440">
    <property type="entry name" value="AdoMet_MTases"/>
    <property type="match status" value="1"/>
</dbReference>
<dbReference type="InterPro" id="IPR029063">
    <property type="entry name" value="SAM-dependent_MTases_sf"/>
</dbReference>
<keyword evidence="3" id="KW-1185">Reference proteome</keyword>
<dbReference type="InterPro" id="IPR013216">
    <property type="entry name" value="Methyltransf_11"/>
</dbReference>
<proteinExistence type="predicted"/>
<evidence type="ECO:0000259" key="1">
    <source>
        <dbReference type="Pfam" id="PF08241"/>
    </source>
</evidence>
<dbReference type="eggNOG" id="COG2226">
    <property type="taxonomic scope" value="Bacteria"/>
</dbReference>
<evidence type="ECO:0000313" key="2">
    <source>
        <dbReference type="EMBL" id="CCH70187.1"/>
    </source>
</evidence>
<dbReference type="SUPFAM" id="SSF53335">
    <property type="entry name" value="S-adenosyl-L-methionine-dependent methyltransferases"/>
    <property type="match status" value="1"/>
</dbReference>
<dbReference type="Proteomes" id="UP000013167">
    <property type="component" value="Unassembled WGS sequence"/>
</dbReference>
<protein>
    <recommendedName>
        <fullName evidence="1">Methyltransferase type 11 domain-containing protein</fullName>
    </recommendedName>
</protein>
<accession>N0E037</accession>
<evidence type="ECO:0000313" key="3">
    <source>
        <dbReference type="Proteomes" id="UP000013167"/>
    </source>
</evidence>